<dbReference type="PANTHER" id="PTHR11439">
    <property type="entry name" value="GAG-POL-RELATED RETROTRANSPOSON"/>
    <property type="match status" value="1"/>
</dbReference>
<protein>
    <submittedName>
        <fullName evidence="1">Uncharacterized protein</fullName>
    </submittedName>
</protein>
<dbReference type="AlphaFoldDB" id="A0AAV3NHJ0"/>
<dbReference type="PANTHER" id="PTHR11439:SF517">
    <property type="entry name" value="CYSTEINE-RICH RLK (RECEPTOR-LIKE PROTEIN KINASE) 8"/>
    <property type="match status" value="1"/>
</dbReference>
<dbReference type="Proteomes" id="UP001454036">
    <property type="component" value="Unassembled WGS sequence"/>
</dbReference>
<sequence>MADCNPACTPIATGVKVNQDKAGKHVDETYYKKMVGSLMYITSTRPDIMFATCLLSRYASCPTELHLQVAKRILRYIGRTTQLGIYYQKGKEDGGLLVYTDSDYAGDSDDRRSTSGYAFILSHGAIAWASKKETYSHTINH</sequence>
<gene>
    <name evidence="1" type="ORF">LIER_00488</name>
</gene>
<evidence type="ECO:0000313" key="1">
    <source>
        <dbReference type="EMBL" id="GAA0138817.1"/>
    </source>
</evidence>
<organism evidence="1 2">
    <name type="scientific">Lithospermum erythrorhizon</name>
    <name type="common">Purple gromwell</name>
    <name type="synonym">Lithospermum officinale var. erythrorhizon</name>
    <dbReference type="NCBI Taxonomy" id="34254"/>
    <lineage>
        <taxon>Eukaryota</taxon>
        <taxon>Viridiplantae</taxon>
        <taxon>Streptophyta</taxon>
        <taxon>Embryophyta</taxon>
        <taxon>Tracheophyta</taxon>
        <taxon>Spermatophyta</taxon>
        <taxon>Magnoliopsida</taxon>
        <taxon>eudicotyledons</taxon>
        <taxon>Gunneridae</taxon>
        <taxon>Pentapetalae</taxon>
        <taxon>asterids</taxon>
        <taxon>lamiids</taxon>
        <taxon>Boraginales</taxon>
        <taxon>Boraginaceae</taxon>
        <taxon>Boraginoideae</taxon>
        <taxon>Lithospermeae</taxon>
        <taxon>Lithospermum</taxon>
    </lineage>
</organism>
<accession>A0AAV3NHJ0</accession>
<evidence type="ECO:0000313" key="2">
    <source>
        <dbReference type="Proteomes" id="UP001454036"/>
    </source>
</evidence>
<name>A0AAV3NHJ0_LITER</name>
<reference evidence="1 2" key="1">
    <citation type="submission" date="2024-01" db="EMBL/GenBank/DDBJ databases">
        <title>The complete chloroplast genome sequence of Lithospermum erythrorhizon: insights into the phylogenetic relationship among Boraginaceae species and the maternal lineages of purple gromwells.</title>
        <authorList>
            <person name="Okada T."/>
            <person name="Watanabe K."/>
        </authorList>
    </citation>
    <scope>NUCLEOTIDE SEQUENCE [LARGE SCALE GENOMIC DNA]</scope>
</reference>
<comment type="caution">
    <text evidence="1">The sequence shown here is derived from an EMBL/GenBank/DDBJ whole genome shotgun (WGS) entry which is preliminary data.</text>
</comment>
<dbReference type="EMBL" id="BAABME010000037">
    <property type="protein sequence ID" value="GAA0138817.1"/>
    <property type="molecule type" value="Genomic_DNA"/>
</dbReference>
<keyword evidence="2" id="KW-1185">Reference proteome</keyword>
<proteinExistence type="predicted"/>